<dbReference type="InterPro" id="IPR050550">
    <property type="entry name" value="SEC23_SEC24_subfamily"/>
</dbReference>
<dbReference type="SUPFAM" id="SSF53300">
    <property type="entry name" value="vWA-like"/>
    <property type="match status" value="1"/>
</dbReference>
<dbReference type="SUPFAM" id="SSF82919">
    <property type="entry name" value="Zn-finger domain of Sec23/24"/>
    <property type="match status" value="1"/>
</dbReference>
<feature type="compositionally biased region" description="Basic residues" evidence="1">
    <location>
        <begin position="32"/>
        <end position="42"/>
    </location>
</feature>
<feature type="region of interest" description="Disordered" evidence="1">
    <location>
        <begin position="656"/>
        <end position="688"/>
    </location>
</feature>
<dbReference type="GO" id="GO:0070971">
    <property type="term" value="C:endoplasmic reticulum exit site"/>
    <property type="evidence" value="ECO:0007669"/>
    <property type="project" value="TreeGrafter"/>
</dbReference>
<evidence type="ECO:0000313" key="3">
    <source>
        <dbReference type="EMBL" id="CDW86904.1"/>
    </source>
</evidence>
<dbReference type="InParanoid" id="A0A078AXN5"/>
<dbReference type="Pfam" id="PF04811">
    <property type="entry name" value="Sec23_trunk"/>
    <property type="match status" value="1"/>
</dbReference>
<dbReference type="InterPro" id="IPR006896">
    <property type="entry name" value="Sec23/24_trunk_dom"/>
</dbReference>
<feature type="compositionally biased region" description="Basic residues" evidence="1">
    <location>
        <begin position="87"/>
        <end position="96"/>
    </location>
</feature>
<feature type="compositionally biased region" description="Acidic residues" evidence="1">
    <location>
        <begin position="656"/>
        <end position="665"/>
    </location>
</feature>
<dbReference type="OMA" id="FASQCGV"/>
<name>A0A078AXN5_STYLE</name>
<dbReference type="InterPro" id="IPR036174">
    <property type="entry name" value="Znf_Sec23_Sec24_sf"/>
</dbReference>
<protein>
    <submittedName>
        <fullName evidence="3">Type a von willebrand factor domain-containing protein</fullName>
    </submittedName>
</protein>
<dbReference type="InterPro" id="IPR036465">
    <property type="entry name" value="vWFA_dom_sf"/>
</dbReference>
<feature type="compositionally biased region" description="Basic and acidic residues" evidence="1">
    <location>
        <begin position="666"/>
        <end position="676"/>
    </location>
</feature>
<dbReference type="InterPro" id="IPR002035">
    <property type="entry name" value="VWF_A"/>
</dbReference>
<dbReference type="GO" id="GO:0000149">
    <property type="term" value="F:SNARE binding"/>
    <property type="evidence" value="ECO:0007669"/>
    <property type="project" value="TreeGrafter"/>
</dbReference>
<evidence type="ECO:0000259" key="2">
    <source>
        <dbReference type="PROSITE" id="PS50234"/>
    </source>
</evidence>
<proteinExistence type="predicted"/>
<dbReference type="PROSITE" id="PS50234">
    <property type="entry name" value="VWFA"/>
    <property type="match status" value="1"/>
</dbReference>
<reference evidence="3 4" key="1">
    <citation type="submission" date="2014-06" db="EMBL/GenBank/DDBJ databases">
        <authorList>
            <person name="Swart Estienne"/>
        </authorList>
    </citation>
    <scope>NUCLEOTIDE SEQUENCE [LARGE SCALE GENOMIC DNA]</scope>
    <source>
        <strain evidence="3 4">130c</strain>
    </source>
</reference>
<feature type="region of interest" description="Disordered" evidence="1">
    <location>
        <begin position="71"/>
        <end position="96"/>
    </location>
</feature>
<dbReference type="GO" id="GO:0030127">
    <property type="term" value="C:COPII vesicle coat"/>
    <property type="evidence" value="ECO:0007669"/>
    <property type="project" value="InterPro"/>
</dbReference>
<dbReference type="Proteomes" id="UP000039865">
    <property type="component" value="Unassembled WGS sequence"/>
</dbReference>
<sequence>MQSKMAQKKEAMPQLRSQQYVEDGLIKNSSPVRRRSRSKSRSRSNSSQGSNKSGHRNRSIEMVHSDDLEGALNLSDCDDNAQESRSKQARQRKRPARIFKQEVDTNVFNISMQTLKKDSELATGDPVFCKQCNACFNFYSQVTQQAKEMIKVQNYEEEVKGDEVYEQSVPQIWICEFCNFENKVDFETEELPKSNQVTYILEAAAQVKEKKIVGNQDITVVFCIDISGSMCVSQPIAGKHSIKGDKTQALRNLMQFSDGSDQRLQGEDNVTYISRLQCLQAAIESQLIDMAIGAPDRKVGIVTFNSEVTIIGDGSKAPQIIAGDKLFSYDYLIENGTAEGQNRLQHAINKTKDQLVNQIMSVEETGPTALGPALATAISMAAQGNPGSTVVLCTDGLANVGLGAFDEIKTEEESKKVDQFYESLGEFAKNKGVTVSIVSIAGEECNIDTLSTISEHTGGSVERVDPVQLTQNFSNILKLPVIATNVITRIKLHKGLEFRNEDVNNLSEDKTLLARDMGNVTDETEFTFEYRLKSIKDLIKMDDVDLTKIQSFPFQAQITYNSLDGNKCIRIITNQKSISNDRTDLEKNANYEILSTNAIQKSSQMAKRGNMREAQAYAKVWKRKMKSNIQNVEQDIQYNNFNNHFGQVYEMINEENDQSDCEAEAEERKQDEEHKVSSAQTQPAKKGFFKKLGDKISTELYKASKTNKTSLNK</sequence>
<keyword evidence="4" id="KW-1185">Reference proteome</keyword>
<dbReference type="GO" id="GO:0008270">
    <property type="term" value="F:zinc ion binding"/>
    <property type="evidence" value="ECO:0007669"/>
    <property type="project" value="InterPro"/>
</dbReference>
<dbReference type="Gene3D" id="3.40.50.410">
    <property type="entry name" value="von Willebrand factor, type A domain"/>
    <property type="match status" value="1"/>
</dbReference>
<evidence type="ECO:0000313" key="4">
    <source>
        <dbReference type="Proteomes" id="UP000039865"/>
    </source>
</evidence>
<evidence type="ECO:0000256" key="1">
    <source>
        <dbReference type="SAM" id="MobiDB-lite"/>
    </source>
</evidence>
<dbReference type="EMBL" id="CCKQ01015096">
    <property type="protein sequence ID" value="CDW86904.1"/>
    <property type="molecule type" value="Genomic_DNA"/>
</dbReference>
<dbReference type="PANTHER" id="PTHR13803">
    <property type="entry name" value="SEC24-RELATED PROTEIN"/>
    <property type="match status" value="1"/>
</dbReference>
<dbReference type="GO" id="GO:0090110">
    <property type="term" value="P:COPII-coated vesicle cargo loading"/>
    <property type="evidence" value="ECO:0007669"/>
    <property type="project" value="TreeGrafter"/>
</dbReference>
<dbReference type="GO" id="GO:0006886">
    <property type="term" value="P:intracellular protein transport"/>
    <property type="evidence" value="ECO:0007669"/>
    <property type="project" value="InterPro"/>
</dbReference>
<gene>
    <name evidence="3" type="primary">Contig8654.g9230</name>
    <name evidence="3" type="ORF">STYLEM_16004</name>
</gene>
<organism evidence="3 4">
    <name type="scientific">Stylonychia lemnae</name>
    <name type="common">Ciliate</name>
    <dbReference type="NCBI Taxonomy" id="5949"/>
    <lineage>
        <taxon>Eukaryota</taxon>
        <taxon>Sar</taxon>
        <taxon>Alveolata</taxon>
        <taxon>Ciliophora</taxon>
        <taxon>Intramacronucleata</taxon>
        <taxon>Spirotrichea</taxon>
        <taxon>Stichotrichia</taxon>
        <taxon>Sporadotrichida</taxon>
        <taxon>Oxytrichidae</taxon>
        <taxon>Stylonychinae</taxon>
        <taxon>Stylonychia</taxon>
    </lineage>
</organism>
<accession>A0A078AXN5</accession>
<dbReference type="OrthoDB" id="10064214at2759"/>
<dbReference type="PANTHER" id="PTHR13803:SF36">
    <property type="entry name" value="TYPE A VON WILLEBRAND FACTOR DOMAIN-CONTAINING PROTEIN"/>
    <property type="match status" value="1"/>
</dbReference>
<dbReference type="AlphaFoldDB" id="A0A078AXN5"/>
<feature type="compositionally biased region" description="Low complexity" evidence="1">
    <location>
        <begin position="43"/>
        <end position="52"/>
    </location>
</feature>
<feature type="region of interest" description="Disordered" evidence="1">
    <location>
        <begin position="1"/>
        <end position="59"/>
    </location>
</feature>
<feature type="domain" description="VWFA" evidence="2">
    <location>
        <begin position="219"/>
        <end position="486"/>
    </location>
</feature>
<dbReference type="Gene3D" id="2.30.30.380">
    <property type="entry name" value="Zn-finger domain of Sec23/24"/>
    <property type="match status" value="1"/>
</dbReference>